<evidence type="ECO:0000256" key="1">
    <source>
        <dbReference type="SAM" id="Phobius"/>
    </source>
</evidence>
<dbReference type="HOGENOM" id="CLU_1214389_0_0_6"/>
<sequence>MEGVNKKKQLYELLITVILWGIALTSLSYEYMWLAFSIVYFGSILSIFPEWQGIKNILRKYFLKLYQLIILSVSYIISVKYLNYRFDIENDYLTHSPWIVSIIFSAVLLFILLGVWVVISSLIHLLIAILSIFLPKNWIDKINNTKVIKLSNKSMNILLIVLPFYFLFAYIGEPLIKVALRMDAYAASDCGETKPNTAYLRKNDKECYVFSPWLSLEEPSVKPSIKGK</sequence>
<evidence type="ECO:0000313" key="2">
    <source>
        <dbReference type="EMBL" id="CDH01519.1"/>
    </source>
</evidence>
<feature type="transmembrane region" description="Helical" evidence="1">
    <location>
        <begin position="9"/>
        <end position="25"/>
    </location>
</feature>
<feature type="transmembrane region" description="Helical" evidence="1">
    <location>
        <begin position="155"/>
        <end position="172"/>
    </location>
</feature>
<accession>A0A077NSE6</accession>
<reference evidence="2" key="1">
    <citation type="submission" date="2013-07" db="EMBL/GenBank/DDBJ databases">
        <title>Sub-species coevolution in mutualistic symbiosis.</title>
        <authorList>
            <person name="Murfin K."/>
            <person name="Klassen J."/>
            <person name="Lee M."/>
            <person name="Forst S."/>
            <person name="Stock P."/>
            <person name="Goodrich-Blair H."/>
        </authorList>
    </citation>
    <scope>NUCLEOTIDE SEQUENCE [LARGE SCALE GENOMIC DNA]</scope>
    <source>
        <strain evidence="2">Feltiae Moldova</strain>
    </source>
</reference>
<feature type="transmembrane region" description="Helical" evidence="1">
    <location>
        <begin position="31"/>
        <end position="49"/>
    </location>
</feature>
<keyword evidence="1" id="KW-1133">Transmembrane helix</keyword>
<keyword evidence="1" id="KW-0812">Transmembrane</keyword>
<comment type="caution">
    <text evidence="2">The sequence shown here is derived from an EMBL/GenBank/DDBJ whole genome shotgun (WGS) entry which is preliminary data.</text>
</comment>
<proteinExistence type="predicted"/>
<dbReference type="RefSeq" id="WP_038221459.1">
    <property type="nucleotide sequence ID" value="NZ_CAWLWD010000020.1"/>
</dbReference>
<feature type="transmembrane region" description="Helical" evidence="1">
    <location>
        <begin position="61"/>
        <end position="82"/>
    </location>
</feature>
<dbReference type="Proteomes" id="UP000028487">
    <property type="component" value="Unassembled WGS sequence"/>
</dbReference>
<keyword evidence="1" id="KW-0472">Membrane</keyword>
<dbReference type="EMBL" id="CBSV010000135">
    <property type="protein sequence ID" value="CDH01519.1"/>
    <property type="molecule type" value="Genomic_DNA"/>
</dbReference>
<feature type="transmembrane region" description="Helical" evidence="1">
    <location>
        <begin position="102"/>
        <end position="134"/>
    </location>
</feature>
<evidence type="ECO:0000313" key="3">
    <source>
        <dbReference type="Proteomes" id="UP000028487"/>
    </source>
</evidence>
<organism evidence="2 3">
    <name type="scientific">Xenorhabdus bovienii str. feltiae Moldova</name>
    <dbReference type="NCBI Taxonomy" id="1398200"/>
    <lineage>
        <taxon>Bacteria</taxon>
        <taxon>Pseudomonadati</taxon>
        <taxon>Pseudomonadota</taxon>
        <taxon>Gammaproteobacteria</taxon>
        <taxon>Enterobacterales</taxon>
        <taxon>Morganellaceae</taxon>
        <taxon>Xenorhabdus</taxon>
    </lineage>
</organism>
<protein>
    <submittedName>
        <fullName evidence="2">Uncharacterized protein</fullName>
    </submittedName>
</protein>
<dbReference type="AlphaFoldDB" id="A0A077NSE6"/>
<name>A0A077NSE6_XENBV</name>
<gene>
    <name evidence="2" type="ORF">XBFM1_220011</name>
</gene>